<dbReference type="PANTHER" id="PTHR39203">
    <property type="entry name" value="CYTOPLASMIC PROTEIN-RELATED"/>
    <property type="match status" value="1"/>
</dbReference>
<dbReference type="Gene3D" id="3.10.400.10">
    <property type="entry name" value="Sulfate adenylyltransferase"/>
    <property type="match status" value="1"/>
</dbReference>
<dbReference type="SMART" id="SM01022">
    <property type="entry name" value="ASCH"/>
    <property type="match status" value="1"/>
</dbReference>
<dbReference type="CDD" id="cd06553">
    <property type="entry name" value="ASCH_Ef3133_like"/>
    <property type="match status" value="1"/>
</dbReference>
<sequence>MCERVDADWGALVTTPATPDLPTCYFAFPGPLRDQLVAAVLSGDKTSTTGLLDDYARDGEPLPAVGDRSVVVDSADRPVAVIEVTDVRVLRLGVVDLDHARDEGEGCDSVAAWRAGHEEYWHGPDYRGYVGDPEFTVDDDTLAVAERFRLVRRL</sequence>
<dbReference type="InterPro" id="IPR007374">
    <property type="entry name" value="ASCH_domain"/>
</dbReference>
<proteinExistence type="predicted"/>
<evidence type="ECO:0000313" key="2">
    <source>
        <dbReference type="EMBL" id="TWH66905.1"/>
    </source>
</evidence>
<feature type="domain" description="ASCH" evidence="1">
    <location>
        <begin position="26"/>
        <end position="152"/>
    </location>
</feature>
<dbReference type="InterPro" id="IPR015947">
    <property type="entry name" value="PUA-like_sf"/>
</dbReference>
<dbReference type="PANTHER" id="PTHR39203:SF1">
    <property type="entry name" value="CYTOPLASMIC PROTEIN"/>
    <property type="match status" value="1"/>
</dbReference>
<evidence type="ECO:0000259" key="1">
    <source>
        <dbReference type="SMART" id="SM01022"/>
    </source>
</evidence>
<gene>
    <name evidence="2" type="ORF">JD77_01864</name>
</gene>
<dbReference type="Pfam" id="PF04266">
    <property type="entry name" value="ASCH"/>
    <property type="match status" value="1"/>
</dbReference>
<comment type="caution">
    <text evidence="2">The sequence shown here is derived from an EMBL/GenBank/DDBJ whole genome shotgun (WGS) entry which is preliminary data.</text>
</comment>
<reference evidence="2 3" key="1">
    <citation type="submission" date="2019-07" db="EMBL/GenBank/DDBJ databases">
        <title>R&amp;d 2014.</title>
        <authorList>
            <person name="Klenk H.-P."/>
        </authorList>
    </citation>
    <scope>NUCLEOTIDE SEQUENCE [LARGE SCALE GENOMIC DNA]</scope>
    <source>
        <strain evidence="2 3">DSM 43868</strain>
    </source>
</reference>
<keyword evidence="3" id="KW-1185">Reference proteome</keyword>
<dbReference type="SUPFAM" id="SSF88697">
    <property type="entry name" value="PUA domain-like"/>
    <property type="match status" value="1"/>
</dbReference>
<accession>A0A562I850</accession>
<protein>
    <submittedName>
        <fullName evidence="2">Uncharacterized protein YhfF</fullName>
    </submittedName>
</protein>
<dbReference type="InterPro" id="IPR009326">
    <property type="entry name" value="DUF984"/>
</dbReference>
<dbReference type="AlphaFoldDB" id="A0A562I850"/>
<dbReference type="PIRSF" id="PIRSF021320">
    <property type="entry name" value="DUF984"/>
    <property type="match status" value="1"/>
</dbReference>
<name>A0A562I850_MICOL</name>
<dbReference type="Proteomes" id="UP000319825">
    <property type="component" value="Unassembled WGS sequence"/>
</dbReference>
<organism evidence="2 3">
    <name type="scientific">Micromonospora olivasterospora</name>
    <dbReference type="NCBI Taxonomy" id="1880"/>
    <lineage>
        <taxon>Bacteria</taxon>
        <taxon>Bacillati</taxon>
        <taxon>Actinomycetota</taxon>
        <taxon>Actinomycetes</taxon>
        <taxon>Micromonosporales</taxon>
        <taxon>Micromonosporaceae</taxon>
        <taxon>Micromonospora</taxon>
    </lineage>
</organism>
<dbReference type="EMBL" id="VLKE01000001">
    <property type="protein sequence ID" value="TWH66905.1"/>
    <property type="molecule type" value="Genomic_DNA"/>
</dbReference>
<evidence type="ECO:0000313" key="3">
    <source>
        <dbReference type="Proteomes" id="UP000319825"/>
    </source>
</evidence>